<dbReference type="InterPro" id="IPR011051">
    <property type="entry name" value="RmlC_Cupin_sf"/>
</dbReference>
<sequence length="92" mass="9904">MSLIPGKPWTFNGLIGQDYTCEKAGDELPLHSHQFNHITLCLEGVVECFTSDGNSIPCAPGDPPVEYVAGRRHGIRALSDGARFLNISPVPA</sequence>
<accession>A0A6J5QTE9</accession>
<reference evidence="1" key="1">
    <citation type="submission" date="2020-05" db="EMBL/GenBank/DDBJ databases">
        <authorList>
            <person name="Chiriac C."/>
            <person name="Salcher M."/>
            <person name="Ghai R."/>
            <person name="Kavagutti S V."/>
        </authorList>
    </citation>
    <scope>NUCLEOTIDE SEQUENCE</scope>
</reference>
<evidence type="ECO:0000313" key="1">
    <source>
        <dbReference type="EMBL" id="CAB4187929.1"/>
    </source>
</evidence>
<protein>
    <submittedName>
        <fullName evidence="1">Uncharacterized protein</fullName>
    </submittedName>
</protein>
<name>A0A6J5QTE9_9CAUD</name>
<dbReference type="InterPro" id="IPR014710">
    <property type="entry name" value="RmlC-like_jellyroll"/>
</dbReference>
<proteinExistence type="predicted"/>
<dbReference type="Gene3D" id="2.60.120.10">
    <property type="entry name" value="Jelly Rolls"/>
    <property type="match status" value="1"/>
</dbReference>
<dbReference type="EMBL" id="LR797117">
    <property type="protein sequence ID" value="CAB4187929.1"/>
    <property type="molecule type" value="Genomic_DNA"/>
</dbReference>
<dbReference type="SUPFAM" id="SSF51182">
    <property type="entry name" value="RmlC-like cupins"/>
    <property type="match status" value="1"/>
</dbReference>
<organism evidence="1">
    <name type="scientific">uncultured Caudovirales phage</name>
    <dbReference type="NCBI Taxonomy" id="2100421"/>
    <lineage>
        <taxon>Viruses</taxon>
        <taxon>Duplodnaviria</taxon>
        <taxon>Heunggongvirae</taxon>
        <taxon>Uroviricota</taxon>
        <taxon>Caudoviricetes</taxon>
        <taxon>Peduoviridae</taxon>
        <taxon>Maltschvirus</taxon>
        <taxon>Maltschvirus maltsch</taxon>
    </lineage>
</organism>
<gene>
    <name evidence="1" type="ORF">UFOVP1166_16</name>
</gene>